<dbReference type="HOGENOM" id="CLU_019592_2_1_1"/>
<dbReference type="GO" id="GO:0005739">
    <property type="term" value="C:mitochondrion"/>
    <property type="evidence" value="ECO:0007669"/>
    <property type="project" value="UniProtKB-ARBA"/>
</dbReference>
<evidence type="ECO:0000259" key="6">
    <source>
        <dbReference type="Pfam" id="PF01743"/>
    </source>
</evidence>
<reference evidence="8 9" key="1">
    <citation type="journal article" date="2011" name="Science">
        <title>The Selaginella genome identifies genetic changes associated with the evolution of vascular plants.</title>
        <authorList>
            <person name="Banks J.A."/>
            <person name="Nishiyama T."/>
            <person name="Hasebe M."/>
            <person name="Bowman J.L."/>
            <person name="Gribskov M."/>
            <person name="dePamphilis C."/>
            <person name="Albert V.A."/>
            <person name="Aono N."/>
            <person name="Aoyama T."/>
            <person name="Ambrose B.A."/>
            <person name="Ashton N.W."/>
            <person name="Axtell M.J."/>
            <person name="Barker E."/>
            <person name="Barker M.S."/>
            <person name="Bennetzen J.L."/>
            <person name="Bonawitz N.D."/>
            <person name="Chapple C."/>
            <person name="Cheng C."/>
            <person name="Correa L.G."/>
            <person name="Dacre M."/>
            <person name="DeBarry J."/>
            <person name="Dreyer I."/>
            <person name="Elias M."/>
            <person name="Engstrom E.M."/>
            <person name="Estelle M."/>
            <person name="Feng L."/>
            <person name="Finet C."/>
            <person name="Floyd S.K."/>
            <person name="Frommer W.B."/>
            <person name="Fujita T."/>
            <person name="Gramzow L."/>
            <person name="Gutensohn M."/>
            <person name="Harholt J."/>
            <person name="Hattori M."/>
            <person name="Heyl A."/>
            <person name="Hirai T."/>
            <person name="Hiwatashi Y."/>
            <person name="Ishikawa M."/>
            <person name="Iwata M."/>
            <person name="Karol K.G."/>
            <person name="Koehler B."/>
            <person name="Kolukisaoglu U."/>
            <person name="Kubo M."/>
            <person name="Kurata T."/>
            <person name="Lalonde S."/>
            <person name="Li K."/>
            <person name="Li Y."/>
            <person name="Litt A."/>
            <person name="Lyons E."/>
            <person name="Manning G."/>
            <person name="Maruyama T."/>
            <person name="Michael T.P."/>
            <person name="Mikami K."/>
            <person name="Miyazaki S."/>
            <person name="Morinaga S."/>
            <person name="Murata T."/>
            <person name="Mueller-Roeber B."/>
            <person name="Nelson D.R."/>
            <person name="Obara M."/>
            <person name="Oguri Y."/>
            <person name="Olmstead R.G."/>
            <person name="Onodera N."/>
            <person name="Petersen B.L."/>
            <person name="Pils B."/>
            <person name="Prigge M."/>
            <person name="Rensing S.A."/>
            <person name="Riano-Pachon D.M."/>
            <person name="Roberts A.W."/>
            <person name="Sato Y."/>
            <person name="Scheller H.V."/>
            <person name="Schulz B."/>
            <person name="Schulz C."/>
            <person name="Shakirov E.V."/>
            <person name="Shibagaki N."/>
            <person name="Shinohara N."/>
            <person name="Shippen D.E."/>
            <person name="Soerensen I."/>
            <person name="Sotooka R."/>
            <person name="Sugimoto N."/>
            <person name="Sugita M."/>
            <person name="Sumikawa N."/>
            <person name="Tanurdzic M."/>
            <person name="Theissen G."/>
            <person name="Ulvskov P."/>
            <person name="Wakazuki S."/>
            <person name="Weng J.K."/>
            <person name="Willats W.W."/>
            <person name="Wipf D."/>
            <person name="Wolf P.G."/>
            <person name="Yang L."/>
            <person name="Zimmer A.D."/>
            <person name="Zhu Q."/>
            <person name="Mitros T."/>
            <person name="Hellsten U."/>
            <person name="Loque D."/>
            <person name="Otillar R."/>
            <person name="Salamov A."/>
            <person name="Schmutz J."/>
            <person name="Shapiro H."/>
            <person name="Lindquist E."/>
            <person name="Lucas S."/>
            <person name="Rokhsar D."/>
            <person name="Grigoriev I.V."/>
        </authorList>
    </citation>
    <scope>NUCLEOTIDE SEQUENCE [LARGE SCALE GENOMIC DNA]</scope>
</reference>
<dbReference type="InterPro" id="IPR002646">
    <property type="entry name" value="PolA_pol_head_dom"/>
</dbReference>
<dbReference type="Gene3D" id="3.30.460.10">
    <property type="entry name" value="Beta Polymerase, domain 2"/>
    <property type="match status" value="1"/>
</dbReference>
<dbReference type="eggNOG" id="KOG2159">
    <property type="taxonomic scope" value="Eukaryota"/>
</dbReference>
<dbReference type="Proteomes" id="UP000001514">
    <property type="component" value="Unassembled WGS sequence"/>
</dbReference>
<feature type="non-terminal residue" evidence="8">
    <location>
        <position position="1"/>
    </location>
</feature>
<evidence type="ECO:0000256" key="1">
    <source>
        <dbReference type="ARBA" id="ARBA00007265"/>
    </source>
</evidence>
<dbReference type="PANTHER" id="PTHR13734:SF5">
    <property type="entry name" value="CCA TRNA NUCLEOTIDYLTRANSFERASE, MITOCHONDRIAL"/>
    <property type="match status" value="1"/>
</dbReference>
<gene>
    <name evidence="8" type="ORF">SELMODRAFT_113085</name>
</gene>
<sequence>WASMLVAATPGSFALSRLLAARLHCARFARRCSMCALPDAAARKRKRMDVEIRDTVKLSAEEEKIFDRLLAVERHFGLGTQLRVAGGWVRDKLLGKDCYDIDIALDNMLGRDFCEKVNEYLKSIGEETKNVGVILSNPDQSKHLETARMKIEDVWVDFVNLRAETYADDSRIPSTMEFGTPKQDAERRDLTINSLFYNINTGHVEDHTDRGKCLRDLKVGVIATPLEPHVTFLDDPLRVLRSVRFASRFGFELEDDLRAAASTGEVRDALERKISRERIGHEVELMLLGNDPTQAMELLLDLKLFRSVFTPPAPLLVDGWERLCVQHIHAAWDVLQLVNVNLTVSSINFKQLNWQAEHKLKFLLAALLFPLQDSTYEGKKRKKASSYAQITLQFPSTSFIIRESLKLKNADADGVVDLHRSARKFDRLEDVLLSDAAEAITTHAAADTREEVQRLEAGDAFAWVCSSCAEDRIFVGLELMEIKDLWRAALVLSSLNDLLENQAWDAQEKAKVCTSVMDFISKQGLDESWNTKPLLDGKEIMAEFQLKGGPAVKDLKDLSIQWQLAHPTGTAGECREWLKLEHAKGNK</sequence>
<keyword evidence="3" id="KW-0547">Nucleotide-binding</keyword>
<proteinExistence type="inferred from homology"/>
<evidence type="ECO:0000256" key="5">
    <source>
        <dbReference type="RuleBase" id="RU003953"/>
    </source>
</evidence>
<name>D8SBA1_SELML</name>
<dbReference type="Gramene" id="EFJ18217">
    <property type="protein sequence ID" value="EFJ18217"/>
    <property type="gene ID" value="SELMODRAFT_113085"/>
</dbReference>
<dbReference type="AlphaFoldDB" id="D8SBA1"/>
<evidence type="ECO:0000313" key="8">
    <source>
        <dbReference type="EMBL" id="EFJ18217.1"/>
    </source>
</evidence>
<dbReference type="InParanoid" id="D8SBA1"/>
<dbReference type="GO" id="GO:0001680">
    <property type="term" value="P:tRNA 3'-terminal CCA addition"/>
    <property type="evidence" value="ECO:0000318"/>
    <property type="project" value="GO_Central"/>
</dbReference>
<feature type="domain" description="Poly A polymerase head" evidence="6">
    <location>
        <begin position="82"/>
        <end position="222"/>
    </location>
</feature>
<dbReference type="EMBL" id="GL377610">
    <property type="protein sequence ID" value="EFJ18217.1"/>
    <property type="molecule type" value="Genomic_DNA"/>
</dbReference>
<dbReference type="FunCoup" id="D8SBA1">
    <property type="interactions" value="2455"/>
</dbReference>
<dbReference type="SUPFAM" id="SSF81301">
    <property type="entry name" value="Nucleotidyltransferase"/>
    <property type="match status" value="1"/>
</dbReference>
<organism evidence="9">
    <name type="scientific">Selaginella moellendorffii</name>
    <name type="common">Spikemoss</name>
    <dbReference type="NCBI Taxonomy" id="88036"/>
    <lineage>
        <taxon>Eukaryota</taxon>
        <taxon>Viridiplantae</taxon>
        <taxon>Streptophyta</taxon>
        <taxon>Embryophyta</taxon>
        <taxon>Tracheophyta</taxon>
        <taxon>Lycopodiopsida</taxon>
        <taxon>Selaginellales</taxon>
        <taxon>Selaginellaceae</taxon>
        <taxon>Selaginella</taxon>
    </lineage>
</organism>
<dbReference type="Gene3D" id="1.10.3090.10">
    <property type="entry name" value="cca-adding enzyme, domain 2"/>
    <property type="match status" value="1"/>
</dbReference>
<dbReference type="KEGG" id="smo:SELMODRAFT_113085"/>
<evidence type="ECO:0000256" key="4">
    <source>
        <dbReference type="ARBA" id="ARBA00022884"/>
    </source>
</evidence>
<keyword evidence="9" id="KW-1185">Reference proteome</keyword>
<dbReference type="OMA" id="NIHRATE"/>
<feature type="domain" description="tRNA nucleotidyltransferase/poly(A) polymerase RNA and SrmB- binding" evidence="7">
    <location>
        <begin position="272"/>
        <end position="309"/>
    </location>
</feature>
<dbReference type="GO" id="GO:0052929">
    <property type="term" value="F:ATP:3'-cytidine-cytidine-tRNA adenylyltransferase activity"/>
    <property type="evidence" value="ECO:0000318"/>
    <property type="project" value="GO_Central"/>
</dbReference>
<evidence type="ECO:0000256" key="3">
    <source>
        <dbReference type="ARBA" id="ARBA00022741"/>
    </source>
</evidence>
<dbReference type="GO" id="GO:0052927">
    <property type="term" value="F:CC tRNA cytidylyltransferase activity"/>
    <property type="evidence" value="ECO:0000318"/>
    <property type="project" value="GO_Central"/>
</dbReference>
<dbReference type="InterPro" id="IPR043519">
    <property type="entry name" value="NT_sf"/>
</dbReference>
<protein>
    <recommendedName>
        <fullName evidence="10">Poly A polymerase head domain-containing protein</fullName>
    </recommendedName>
</protein>
<dbReference type="CDD" id="cd05398">
    <property type="entry name" value="NT_ClassII-CCAase"/>
    <property type="match status" value="1"/>
</dbReference>
<dbReference type="SUPFAM" id="SSF81891">
    <property type="entry name" value="Poly A polymerase C-terminal region-like"/>
    <property type="match status" value="1"/>
</dbReference>
<evidence type="ECO:0000256" key="2">
    <source>
        <dbReference type="ARBA" id="ARBA00022679"/>
    </source>
</evidence>
<dbReference type="Pfam" id="PF12627">
    <property type="entry name" value="PolyA_pol_RNAbd"/>
    <property type="match status" value="1"/>
</dbReference>
<keyword evidence="4 5" id="KW-0694">RNA-binding</keyword>
<evidence type="ECO:0000259" key="7">
    <source>
        <dbReference type="Pfam" id="PF12627"/>
    </source>
</evidence>
<dbReference type="GO" id="GO:0000166">
    <property type="term" value="F:nucleotide binding"/>
    <property type="evidence" value="ECO:0007669"/>
    <property type="project" value="UniProtKB-KW"/>
</dbReference>
<evidence type="ECO:0008006" key="10">
    <source>
        <dbReference type="Google" id="ProtNLM"/>
    </source>
</evidence>
<dbReference type="InterPro" id="IPR032828">
    <property type="entry name" value="PolyA_RNA-bd"/>
</dbReference>
<evidence type="ECO:0000313" key="9">
    <source>
        <dbReference type="Proteomes" id="UP000001514"/>
    </source>
</evidence>
<keyword evidence="2 5" id="KW-0808">Transferase</keyword>
<dbReference type="STRING" id="88036.D8SBA1"/>
<dbReference type="FunFam" id="3.30.460.10:FF:000019">
    <property type="entry name" value="tRNA nucleotidyltransferase cca2"/>
    <property type="match status" value="1"/>
</dbReference>
<dbReference type="PANTHER" id="PTHR13734">
    <property type="entry name" value="TRNA-NUCLEOTIDYLTRANSFERASE"/>
    <property type="match status" value="1"/>
</dbReference>
<accession>D8SBA1</accession>
<comment type="similarity">
    <text evidence="1 5">Belongs to the tRNA nucleotidyltransferase/poly(A) polymerase family.</text>
</comment>
<dbReference type="Pfam" id="PF01743">
    <property type="entry name" value="PolyA_pol"/>
    <property type="match status" value="1"/>
</dbReference>
<dbReference type="GO" id="GO:0003723">
    <property type="term" value="F:RNA binding"/>
    <property type="evidence" value="ECO:0007669"/>
    <property type="project" value="UniProtKB-KW"/>
</dbReference>